<dbReference type="EMBL" id="MJIL01000053">
    <property type="protein sequence ID" value="OLQ78894.1"/>
    <property type="molecule type" value="Genomic_DNA"/>
</dbReference>
<dbReference type="RefSeq" id="WP_075763031.1">
    <property type="nucleotide sequence ID" value="NZ_MJIL01000053.1"/>
</dbReference>
<dbReference type="OrthoDB" id="5862313at2"/>
<proteinExistence type="predicted"/>
<accession>A0A1Q9GUQ4</accession>
<evidence type="ECO:0000313" key="1">
    <source>
        <dbReference type="EMBL" id="OLQ78894.1"/>
    </source>
</evidence>
<dbReference type="Proteomes" id="UP000186905">
    <property type="component" value="Unassembled WGS sequence"/>
</dbReference>
<name>A0A1Q9GUQ4_9GAMM</name>
<reference evidence="1 2" key="1">
    <citation type="submission" date="2016-09" db="EMBL/GenBank/DDBJ databases">
        <title>Photobacterium proteolyticum sp. nov. a protease producing bacterium isolated from ocean sediments of Laizhou Bay.</title>
        <authorList>
            <person name="Li Y."/>
        </authorList>
    </citation>
    <scope>NUCLEOTIDE SEQUENCE [LARGE SCALE GENOMIC DNA]</scope>
    <source>
        <strain evidence="1 2">13-12</strain>
    </source>
</reference>
<dbReference type="AlphaFoldDB" id="A0A1Q9GUQ4"/>
<comment type="caution">
    <text evidence="1">The sequence shown here is derived from an EMBL/GenBank/DDBJ whole genome shotgun (WGS) entry which is preliminary data.</text>
</comment>
<keyword evidence="2" id="KW-1185">Reference proteome</keyword>
<organism evidence="1 2">
    <name type="scientific">Photobacterium proteolyticum</name>
    <dbReference type="NCBI Taxonomy" id="1903952"/>
    <lineage>
        <taxon>Bacteria</taxon>
        <taxon>Pseudomonadati</taxon>
        <taxon>Pseudomonadota</taxon>
        <taxon>Gammaproteobacteria</taxon>
        <taxon>Vibrionales</taxon>
        <taxon>Vibrionaceae</taxon>
        <taxon>Photobacterium</taxon>
    </lineage>
</organism>
<evidence type="ECO:0008006" key="3">
    <source>
        <dbReference type="Google" id="ProtNLM"/>
    </source>
</evidence>
<sequence>MSKKLNLKELQFESWIEEWDWIYNYYDAAIEDEYRVDVLRKTADSIYLEPYVRYTTGYMHELADKLEFCTDEEPCKSPACKRCVRMFQIEIYRSILRSIVHELERDPDTRFCAMNIVQYSRAVDAYGFVDYDIKADKTRLGKLLFNSKVTGPVLGAFEMDFHKTPQKWLGHYHLFARLSGNEEAIARLSGKVGKLHPEHIKSNVIARPFLVQEIQDPRKQISYLYKLGFNEVRDFKTPNRKRRTKKYRLEERLFCNYLCWMYEMGLKKFLVRRKASVWLRHSNF</sequence>
<evidence type="ECO:0000313" key="2">
    <source>
        <dbReference type="Proteomes" id="UP000186905"/>
    </source>
</evidence>
<gene>
    <name evidence="1" type="ORF">BIT28_26640</name>
</gene>
<protein>
    <recommendedName>
        <fullName evidence="3">Replication protein</fullName>
    </recommendedName>
</protein>